<evidence type="ECO:0000256" key="3">
    <source>
        <dbReference type="ARBA" id="ARBA00023027"/>
    </source>
</evidence>
<evidence type="ECO:0000313" key="7">
    <source>
        <dbReference type="EMBL" id="KGT87831.1"/>
    </source>
</evidence>
<dbReference type="AlphaFoldDB" id="A0A0A3YR64"/>
<dbReference type="Pfam" id="PF00389">
    <property type="entry name" value="2-Hacid_dh"/>
    <property type="match status" value="1"/>
</dbReference>
<dbReference type="GO" id="GO:0051287">
    <property type="term" value="F:NAD binding"/>
    <property type="evidence" value="ECO:0007669"/>
    <property type="project" value="InterPro"/>
</dbReference>
<dbReference type="CDD" id="cd12173">
    <property type="entry name" value="PGDH_4"/>
    <property type="match status" value="1"/>
</dbReference>
<dbReference type="eggNOG" id="COG0111">
    <property type="taxonomic scope" value="Bacteria"/>
</dbReference>
<comment type="similarity">
    <text evidence="1 4">Belongs to the D-isomer specific 2-hydroxyacid dehydrogenase family.</text>
</comment>
<evidence type="ECO:0000256" key="2">
    <source>
        <dbReference type="ARBA" id="ARBA00023002"/>
    </source>
</evidence>
<sequence length="322" mass="34520">MVQKFCWIPQIIHLKGINILAANGFVPLLQPEMPSAELSSEVEAVIFRSGAFSCSMMEQLPHLKVIAVHGVGTDGIDILSATQKGIVILNTPEKNTRSVAEHAIALLFALNKKLVASDSAVRENRYQTFKYEGGLREIFGTTLGIVGFGATGKTTAALAKALGMTVLVHSSKSANEIEQAGLTKVEDLPALLRKCDAVSLHIPATPATRHLINAEALSLMPEHAFLINTSRGDLIDETALLSALKNNQIAGAALDVFQHEPLPADDPLLSAPNLIVTPHTAASTKQALINMATATAEGIIRVTEGQLPVSLVNPQVWERRRR</sequence>
<dbReference type="Gene3D" id="3.40.50.720">
    <property type="entry name" value="NAD(P)-binding Rossmann-like Domain"/>
    <property type="match status" value="2"/>
</dbReference>
<dbReference type="FunFam" id="3.40.50.720:FF:000203">
    <property type="entry name" value="D-3-phosphoglycerate dehydrogenase (SerA)"/>
    <property type="match status" value="1"/>
</dbReference>
<dbReference type="InterPro" id="IPR006139">
    <property type="entry name" value="D-isomer_2_OHA_DH_cat_dom"/>
</dbReference>
<dbReference type="GO" id="GO:0016616">
    <property type="term" value="F:oxidoreductase activity, acting on the CH-OH group of donors, NAD or NADP as acceptor"/>
    <property type="evidence" value="ECO:0007669"/>
    <property type="project" value="InterPro"/>
</dbReference>
<dbReference type="PROSITE" id="PS00670">
    <property type="entry name" value="D_2_HYDROXYACID_DH_2"/>
    <property type="match status" value="1"/>
</dbReference>
<dbReference type="Proteomes" id="UP000030351">
    <property type="component" value="Unassembled WGS sequence"/>
</dbReference>
<gene>
    <name evidence="7" type="ORF">NG99_22820</name>
</gene>
<evidence type="ECO:0000259" key="5">
    <source>
        <dbReference type="Pfam" id="PF00389"/>
    </source>
</evidence>
<dbReference type="STRING" id="371042.NG99_22820"/>
<dbReference type="SUPFAM" id="SSF51735">
    <property type="entry name" value="NAD(P)-binding Rossmann-fold domains"/>
    <property type="match status" value="1"/>
</dbReference>
<dbReference type="EMBL" id="JRUQ01000069">
    <property type="protein sequence ID" value="KGT87831.1"/>
    <property type="molecule type" value="Genomic_DNA"/>
</dbReference>
<name>A0A0A3YR64_9GAMM</name>
<dbReference type="InterPro" id="IPR036291">
    <property type="entry name" value="NAD(P)-bd_dom_sf"/>
</dbReference>
<dbReference type="PANTHER" id="PTHR43761:SF1">
    <property type="entry name" value="D-ISOMER SPECIFIC 2-HYDROXYACID DEHYDROGENASE CATALYTIC DOMAIN-CONTAINING PROTEIN-RELATED"/>
    <property type="match status" value="1"/>
</dbReference>
<keyword evidence="3" id="KW-0520">NAD</keyword>
<keyword evidence="8" id="KW-1185">Reference proteome</keyword>
<feature type="domain" description="D-isomer specific 2-hydroxyacid dehydrogenase catalytic" evidence="5">
    <location>
        <begin position="35"/>
        <end position="313"/>
    </location>
</feature>
<dbReference type="PANTHER" id="PTHR43761">
    <property type="entry name" value="D-ISOMER SPECIFIC 2-HYDROXYACID DEHYDROGENASE FAMILY PROTEIN (AFU_ORTHOLOGUE AFUA_1G13630)"/>
    <property type="match status" value="1"/>
</dbReference>
<dbReference type="InterPro" id="IPR029753">
    <property type="entry name" value="D-isomer_DH_CS"/>
</dbReference>
<evidence type="ECO:0000256" key="4">
    <source>
        <dbReference type="RuleBase" id="RU003719"/>
    </source>
</evidence>
<accession>A0A0A3YR64</accession>
<evidence type="ECO:0000256" key="1">
    <source>
        <dbReference type="ARBA" id="ARBA00005854"/>
    </source>
</evidence>
<proteinExistence type="inferred from homology"/>
<keyword evidence="2 4" id="KW-0560">Oxidoreductase</keyword>
<evidence type="ECO:0000313" key="8">
    <source>
        <dbReference type="Proteomes" id="UP000030351"/>
    </source>
</evidence>
<dbReference type="Pfam" id="PF02826">
    <property type="entry name" value="2-Hacid_dh_C"/>
    <property type="match status" value="1"/>
</dbReference>
<evidence type="ECO:0000259" key="6">
    <source>
        <dbReference type="Pfam" id="PF02826"/>
    </source>
</evidence>
<feature type="domain" description="D-isomer specific 2-hydroxyacid dehydrogenase NAD-binding" evidence="6">
    <location>
        <begin position="104"/>
        <end position="281"/>
    </location>
</feature>
<protein>
    <submittedName>
        <fullName evidence="7">2-hydroxyacid dehydrogenase</fullName>
    </submittedName>
</protein>
<reference evidence="7 8" key="1">
    <citation type="submission" date="2014-10" db="EMBL/GenBank/DDBJ databases">
        <title>Genome sequence of Erwinia typographi M043b.</title>
        <authorList>
            <person name="Chan K.-G."/>
            <person name="Tan W.-S."/>
        </authorList>
    </citation>
    <scope>NUCLEOTIDE SEQUENCE [LARGE SCALE GENOMIC DNA]</scope>
    <source>
        <strain evidence="7 8">M043b</strain>
    </source>
</reference>
<dbReference type="SUPFAM" id="SSF52283">
    <property type="entry name" value="Formate/glycerate dehydrogenase catalytic domain-like"/>
    <property type="match status" value="1"/>
</dbReference>
<comment type="caution">
    <text evidence="7">The sequence shown here is derived from an EMBL/GenBank/DDBJ whole genome shotgun (WGS) entry which is preliminary data.</text>
</comment>
<dbReference type="InterPro" id="IPR050418">
    <property type="entry name" value="D-iso_2-hydroxyacid_DH_PdxB"/>
</dbReference>
<dbReference type="InterPro" id="IPR006140">
    <property type="entry name" value="D-isomer_DH_NAD-bd"/>
</dbReference>
<organism evidence="7 8">
    <name type="scientific">Erwinia typographi</name>
    <dbReference type="NCBI Taxonomy" id="371042"/>
    <lineage>
        <taxon>Bacteria</taxon>
        <taxon>Pseudomonadati</taxon>
        <taxon>Pseudomonadota</taxon>
        <taxon>Gammaproteobacteria</taxon>
        <taxon>Enterobacterales</taxon>
        <taxon>Erwiniaceae</taxon>
        <taxon>Erwinia</taxon>
    </lineage>
</organism>